<dbReference type="GeneTree" id="ENSGT00940000163527"/>
<dbReference type="AlphaFoldDB" id="A0A8I5MVW1"/>
<evidence type="ECO:0000313" key="2">
    <source>
        <dbReference type="Ensembl" id="ENSPANP00000048145.1"/>
    </source>
</evidence>
<reference evidence="2" key="3">
    <citation type="submission" date="2025-09" db="UniProtKB">
        <authorList>
            <consortium name="Ensembl"/>
        </authorList>
    </citation>
    <scope>IDENTIFICATION</scope>
</reference>
<reference evidence="2 3" key="1">
    <citation type="submission" date="2012-03" db="EMBL/GenBank/DDBJ databases">
        <title>Whole Genome Assembly of Papio anubis.</title>
        <authorList>
            <person name="Liu Y.L."/>
            <person name="Abraham K.A."/>
            <person name="Akbar H.A."/>
            <person name="Ali S.A."/>
            <person name="Anosike U.A."/>
            <person name="Aqrawi P.A."/>
            <person name="Arias F.A."/>
            <person name="Attaway T.A."/>
            <person name="Awwad R.A."/>
            <person name="Babu C.B."/>
            <person name="Bandaranaike D.B."/>
            <person name="Battles P.B."/>
            <person name="Bell A.B."/>
            <person name="Beltran B.B."/>
            <person name="Berhane-Mersha D.B."/>
            <person name="Bess C.B."/>
            <person name="Bickham C.B."/>
            <person name="Bolden T.B."/>
            <person name="Carter K.C."/>
            <person name="Chau D.C."/>
            <person name="Chavez A.C."/>
            <person name="Clerc-Blankenburg K.C."/>
            <person name="Coyle M.C."/>
            <person name="Dao M.D."/>
            <person name="Davila M.L.D."/>
            <person name="Davy-Carroll L.D."/>
            <person name="Denson S.D."/>
            <person name="Dinh H.D."/>
            <person name="Fernandez S.F."/>
            <person name="Fernando P.F."/>
            <person name="Forbes L.F."/>
            <person name="Francis C.F."/>
            <person name="Francisco L.F."/>
            <person name="Fu Q.F."/>
            <person name="Garcia-Iii R.G."/>
            <person name="Garrett T.G."/>
            <person name="Gross S.G."/>
            <person name="Gubbala S.G."/>
            <person name="Hirani K.H."/>
            <person name="Hogues M.H."/>
            <person name="Hollins B.H."/>
            <person name="Jackson L.J."/>
            <person name="Javaid M.J."/>
            <person name="Jhangiani S.J."/>
            <person name="Johnson A.J."/>
            <person name="Johnson B.J."/>
            <person name="Jones J.J."/>
            <person name="Joshi V.J."/>
            <person name="Kalu J.K."/>
            <person name="Khan N.K."/>
            <person name="Korchina V.K."/>
            <person name="Kovar C.K."/>
            <person name="Lago L.L."/>
            <person name="Lara F.L."/>
            <person name="Le T.-K.L."/>
            <person name="Lee S.L."/>
            <person name="Legall-Iii F.L."/>
            <person name="Lemon S.L."/>
            <person name="Liu J.L."/>
            <person name="Liu Y.-S.L."/>
            <person name="Liyanage D.L."/>
            <person name="Lopez J.L."/>
            <person name="Lorensuhewa L.L."/>
            <person name="Mata R.M."/>
            <person name="Mathew T.M."/>
            <person name="Mercado C.M."/>
            <person name="Mercado I.M."/>
            <person name="Morales K.M."/>
            <person name="Morgan M.M."/>
            <person name="Munidasa M.M."/>
            <person name="Ngo D.N."/>
            <person name="Nguyen L.N."/>
            <person name="Nguyen T.N."/>
            <person name="Nguyen N.N."/>
            <person name="Obregon M.O."/>
            <person name="Okwuonu G.O."/>
            <person name="Ongeri F.O."/>
            <person name="Onwere C.O."/>
            <person name="Osifeso I.O."/>
            <person name="Parra A.P."/>
            <person name="Patil S.P."/>
            <person name="Perez A.P."/>
            <person name="Perez Y.P."/>
            <person name="Pham C.P."/>
            <person name="Pu L.-L.P."/>
            <person name="Puazo M.P."/>
            <person name="Quiroz J.Q."/>
            <person name="Rouhana J.R."/>
            <person name="Ruiz M.R."/>
            <person name="Ruiz S.-J.R."/>
            <person name="Saada N.S."/>
            <person name="Santibanez J.S."/>
            <person name="Scheel M.S."/>
            <person name="Schneider B.S."/>
            <person name="Simmons D.S."/>
            <person name="Sisson I.S."/>
            <person name="Tang L.-Y.T."/>
            <person name="Thornton R.T."/>
            <person name="Tisius J.T."/>
            <person name="Toledanes G.T."/>
            <person name="Trejos Z.T."/>
            <person name="Usmani K.U."/>
            <person name="Varghese R.V."/>
            <person name="Vattathil S.V."/>
            <person name="Vee V.V."/>
            <person name="Walker D.W."/>
            <person name="Weissenberger G.W."/>
            <person name="White C.W."/>
            <person name="Williams A.W."/>
            <person name="Woodworth J.W."/>
            <person name="Wright R.W."/>
            <person name="Zhu Y.Z."/>
            <person name="Han Y.H."/>
            <person name="Newsham I.N."/>
            <person name="Nazareth L.N."/>
            <person name="Worley K.W."/>
            <person name="Muzny D.M."/>
            <person name="Rogers J.R."/>
            <person name="Gibbs R.G."/>
        </authorList>
    </citation>
    <scope>NUCLEOTIDE SEQUENCE [LARGE SCALE GENOMIC DNA]</scope>
</reference>
<feature type="region of interest" description="Disordered" evidence="1">
    <location>
        <begin position="72"/>
        <end position="94"/>
    </location>
</feature>
<protein>
    <submittedName>
        <fullName evidence="2">Uncharacterized protein</fullName>
    </submittedName>
</protein>
<dbReference type="Proteomes" id="UP000028761">
    <property type="component" value="Chromosome 4"/>
</dbReference>
<accession>A0A8I5MVW1</accession>
<name>A0A8I5MVW1_PAPAN</name>
<sequence length="198" mass="21349">CDWGWGFASGQAQERGPLAREGAVERFLTRPNSHLVPAPSLQGRNFPECWGRNLLRKECGKDAEEKASHRLRCPGPRYKDHQSSGFQTSPPSSPVPAQPHTIMCQTSCSPGCQPTCCIPSPCQASCYMPVSCQSSVCVPMSCTRIVCVAPSCQPSVCVPVSYRPIIYVTPSCQSSGCCQPPCTTILCRPISYSAPSCC</sequence>
<evidence type="ECO:0000256" key="1">
    <source>
        <dbReference type="SAM" id="MobiDB-lite"/>
    </source>
</evidence>
<organism evidence="2 3">
    <name type="scientific">Papio anubis</name>
    <name type="common">Olive baboon</name>
    <dbReference type="NCBI Taxonomy" id="9555"/>
    <lineage>
        <taxon>Eukaryota</taxon>
        <taxon>Metazoa</taxon>
        <taxon>Chordata</taxon>
        <taxon>Craniata</taxon>
        <taxon>Vertebrata</taxon>
        <taxon>Euteleostomi</taxon>
        <taxon>Mammalia</taxon>
        <taxon>Eutheria</taxon>
        <taxon>Euarchontoglires</taxon>
        <taxon>Primates</taxon>
        <taxon>Haplorrhini</taxon>
        <taxon>Catarrhini</taxon>
        <taxon>Cercopithecidae</taxon>
        <taxon>Cercopithecinae</taxon>
        <taxon>Papio</taxon>
    </lineage>
</organism>
<evidence type="ECO:0000313" key="3">
    <source>
        <dbReference type="Proteomes" id="UP000028761"/>
    </source>
</evidence>
<reference evidence="2" key="2">
    <citation type="submission" date="2025-08" db="UniProtKB">
        <authorList>
            <consortium name="Ensembl"/>
        </authorList>
    </citation>
    <scope>IDENTIFICATION</scope>
</reference>
<proteinExistence type="predicted"/>
<keyword evidence="3" id="KW-1185">Reference proteome</keyword>
<dbReference type="Ensembl" id="ENSPANT00000077327.1">
    <property type="protein sequence ID" value="ENSPANP00000048145.1"/>
    <property type="gene ID" value="ENSPANG00000042415.1"/>
</dbReference>